<evidence type="ECO:0000256" key="1">
    <source>
        <dbReference type="SAM" id="Phobius"/>
    </source>
</evidence>
<protein>
    <submittedName>
        <fullName evidence="2">Uncharacterized protein</fullName>
    </submittedName>
</protein>
<name>A0A5C6E781_9BACT</name>
<organism evidence="2 3">
    <name type="scientific">Novipirellula aureliae</name>
    <dbReference type="NCBI Taxonomy" id="2527966"/>
    <lineage>
        <taxon>Bacteria</taxon>
        <taxon>Pseudomonadati</taxon>
        <taxon>Planctomycetota</taxon>
        <taxon>Planctomycetia</taxon>
        <taxon>Pirellulales</taxon>
        <taxon>Pirellulaceae</taxon>
        <taxon>Novipirellula</taxon>
    </lineage>
</organism>
<evidence type="ECO:0000313" key="2">
    <source>
        <dbReference type="EMBL" id="TWU43326.1"/>
    </source>
</evidence>
<evidence type="ECO:0000313" key="3">
    <source>
        <dbReference type="Proteomes" id="UP000315471"/>
    </source>
</evidence>
<comment type="caution">
    <text evidence="2">The sequence shown here is derived from an EMBL/GenBank/DDBJ whole genome shotgun (WGS) entry which is preliminary data.</text>
</comment>
<dbReference type="Proteomes" id="UP000315471">
    <property type="component" value="Unassembled WGS sequence"/>
</dbReference>
<proteinExistence type="predicted"/>
<dbReference type="EMBL" id="SJPY01000003">
    <property type="protein sequence ID" value="TWU43326.1"/>
    <property type="molecule type" value="Genomic_DNA"/>
</dbReference>
<keyword evidence="1" id="KW-0472">Membrane</keyword>
<keyword evidence="3" id="KW-1185">Reference proteome</keyword>
<accession>A0A5C6E781</accession>
<gene>
    <name evidence="2" type="ORF">Q31b_23650</name>
</gene>
<keyword evidence="1" id="KW-0812">Transmembrane</keyword>
<reference evidence="2 3" key="1">
    <citation type="submission" date="2019-02" db="EMBL/GenBank/DDBJ databases">
        <title>Deep-cultivation of Planctomycetes and their phenomic and genomic characterization uncovers novel biology.</title>
        <authorList>
            <person name="Wiegand S."/>
            <person name="Jogler M."/>
            <person name="Boedeker C."/>
            <person name="Pinto D."/>
            <person name="Vollmers J."/>
            <person name="Rivas-Marin E."/>
            <person name="Kohn T."/>
            <person name="Peeters S.H."/>
            <person name="Heuer A."/>
            <person name="Rast P."/>
            <person name="Oberbeckmann S."/>
            <person name="Bunk B."/>
            <person name="Jeske O."/>
            <person name="Meyerdierks A."/>
            <person name="Storesund J.E."/>
            <person name="Kallscheuer N."/>
            <person name="Luecker S."/>
            <person name="Lage O.M."/>
            <person name="Pohl T."/>
            <person name="Merkel B.J."/>
            <person name="Hornburger P."/>
            <person name="Mueller R.-W."/>
            <person name="Bruemmer F."/>
            <person name="Labrenz M."/>
            <person name="Spormann A.M."/>
            <person name="Op Den Camp H."/>
            <person name="Overmann J."/>
            <person name="Amann R."/>
            <person name="Jetten M.S.M."/>
            <person name="Mascher T."/>
            <person name="Medema M.H."/>
            <person name="Devos D.P."/>
            <person name="Kaster A.-K."/>
            <person name="Ovreas L."/>
            <person name="Rohde M."/>
            <person name="Galperin M.Y."/>
            <person name="Jogler C."/>
        </authorList>
    </citation>
    <scope>NUCLEOTIDE SEQUENCE [LARGE SCALE GENOMIC DNA]</scope>
    <source>
        <strain evidence="2 3">Q31b</strain>
    </source>
</reference>
<sequence length="48" mass="5243">MSGEKALSRVLAVLAWLPEILISVRFSVVMGQSQGVDRFTTVIHQQGS</sequence>
<dbReference type="AlphaFoldDB" id="A0A5C6E781"/>
<feature type="transmembrane region" description="Helical" evidence="1">
    <location>
        <begin position="6"/>
        <end position="28"/>
    </location>
</feature>
<keyword evidence="1" id="KW-1133">Transmembrane helix</keyword>